<dbReference type="UniPathway" id="UPA00050">
    <property type="reaction ID" value="UER00461"/>
</dbReference>
<sequence>MLVLKFGGTSVANARAINQIASILSDKQDATRMLVVVSAMSGVTDMLISCFQKAAAHDDSYQEVLQLLETKHMEAIEQLVPINLQINIKGKIKLRLRELEDMCKGVYLLDEISDSIKARVMSYGELLSSAIVSEAFQYKGLANTLIDSRHFIFTDNNYLNAKVDLKKTYEQIKEHLPEASLIIAPGFISSSTTGKTTVLGRGGSDYSASLYAAALNAEKLEIWSDVDGMYTTDPRKAKSAYSIPELSYEEAMELAYFGAKVLYPPTIYPLVAAKIPLQLKNTFNPSHKGTLITEKATPGNQIIKGVSCIDHIAMLTLTGSGMVGVPGIAMRMFKAVATESINIYFITQSSSEHSITIGLTQSEGAHALHALEHEFAEDIRTGILDPLNLEAPMSIIALVGNGMIKQPGIAGTTFSLLGSNGINIRAIAQGATERNISFVVQAEDAQKAVNLLHDSFFLSKPDMPAFEMAQQVES</sequence>
<dbReference type="Gene3D" id="1.20.120.1320">
    <property type="entry name" value="Aspartokinase, catalytic domain"/>
    <property type="match status" value="1"/>
</dbReference>
<feature type="domain" description="ACT" evidence="11">
    <location>
        <begin position="398"/>
        <end position="474"/>
    </location>
</feature>
<dbReference type="PROSITE" id="PS51671">
    <property type="entry name" value="ACT"/>
    <property type="match status" value="1"/>
</dbReference>
<comment type="pathway">
    <text evidence="10">Amino-acid biosynthesis; L-methionine biosynthesis via de novo pathway; L-homoserine from L-aspartate: step 1/3.</text>
</comment>
<dbReference type="InterPro" id="IPR005260">
    <property type="entry name" value="Asp_kin_monofn"/>
</dbReference>
<dbReference type="InterPro" id="IPR054352">
    <property type="entry name" value="ACT_Aspartokinase"/>
</dbReference>
<organism evidence="12 13">
    <name type="scientific">Pontibacter qinzhouensis</name>
    <dbReference type="NCBI Taxonomy" id="2603253"/>
    <lineage>
        <taxon>Bacteria</taxon>
        <taxon>Pseudomonadati</taxon>
        <taxon>Bacteroidota</taxon>
        <taxon>Cytophagia</taxon>
        <taxon>Cytophagales</taxon>
        <taxon>Hymenobacteraceae</taxon>
        <taxon>Pontibacter</taxon>
    </lineage>
</organism>
<keyword evidence="13" id="KW-1185">Reference proteome</keyword>
<keyword evidence="4 9" id="KW-0418">Kinase</keyword>
<proteinExistence type="inferred from homology"/>
<dbReference type="Gene3D" id="3.40.1160.10">
    <property type="entry name" value="Acetylglutamate kinase-like"/>
    <property type="match status" value="1"/>
</dbReference>
<feature type="binding site" evidence="8">
    <location>
        <position position="125"/>
    </location>
    <ligand>
        <name>substrate</name>
    </ligand>
</feature>
<dbReference type="GO" id="GO:0009088">
    <property type="term" value="P:threonine biosynthetic process"/>
    <property type="evidence" value="ECO:0007669"/>
    <property type="project" value="UniProtKB-UniPathway"/>
</dbReference>
<dbReference type="RefSeq" id="WP_147920040.1">
    <property type="nucleotide sequence ID" value="NZ_VRTY01000004.1"/>
</dbReference>
<dbReference type="InterPro" id="IPR002912">
    <property type="entry name" value="ACT_dom"/>
</dbReference>
<dbReference type="UniPathway" id="UPA00034">
    <property type="reaction ID" value="UER00015"/>
</dbReference>
<evidence type="ECO:0000256" key="6">
    <source>
        <dbReference type="ARBA" id="ARBA00022857"/>
    </source>
</evidence>
<keyword evidence="6" id="KW-0521">NADP</keyword>
<dbReference type="SUPFAM" id="SSF53633">
    <property type="entry name" value="Carbamate kinase-like"/>
    <property type="match status" value="1"/>
</dbReference>
<evidence type="ECO:0000256" key="5">
    <source>
        <dbReference type="ARBA" id="ARBA00022840"/>
    </source>
</evidence>
<dbReference type="GO" id="GO:0004412">
    <property type="term" value="F:homoserine dehydrogenase activity"/>
    <property type="evidence" value="ECO:0007669"/>
    <property type="project" value="InterPro"/>
</dbReference>
<keyword evidence="2 9" id="KW-0808">Transferase</keyword>
<keyword evidence="3 8" id="KW-0547">Nucleotide-binding</keyword>
<dbReference type="PANTHER" id="PTHR43070:SF3">
    <property type="entry name" value="HOMOSERINE DEHYDROGENASE"/>
    <property type="match status" value="1"/>
</dbReference>
<dbReference type="UniPathway" id="UPA00051">
    <property type="reaction ID" value="UER00462"/>
</dbReference>
<dbReference type="Gene3D" id="3.30.70.260">
    <property type="match status" value="1"/>
</dbReference>
<dbReference type="AlphaFoldDB" id="A0A5C8KCZ3"/>
<dbReference type="FunFam" id="3.30.2130.10:FF:000001">
    <property type="entry name" value="Bifunctional aspartokinase/homoserine dehydrogenase"/>
    <property type="match status" value="1"/>
</dbReference>
<reference evidence="12 13" key="1">
    <citation type="submission" date="2019-08" db="EMBL/GenBank/DDBJ databases">
        <authorList>
            <person name="Shi S."/>
        </authorList>
    </citation>
    <scope>NUCLEOTIDE SEQUENCE [LARGE SCALE GENOMIC DNA]</scope>
    <source>
        <strain evidence="12 13">GY10130</strain>
    </source>
</reference>
<dbReference type="EC" id="2.7.2.4" evidence="9"/>
<dbReference type="PROSITE" id="PS00324">
    <property type="entry name" value="ASPARTOKINASE"/>
    <property type="match status" value="1"/>
</dbReference>
<dbReference type="InterPro" id="IPR011147">
    <property type="entry name" value="Bifunc_Aspkin/hSer_DH"/>
</dbReference>
<keyword evidence="5 8" id="KW-0067">ATP-binding</keyword>
<evidence type="ECO:0000256" key="1">
    <source>
        <dbReference type="ARBA" id="ARBA00004766"/>
    </source>
</evidence>
<feature type="binding site" evidence="8">
    <location>
        <position position="44"/>
    </location>
    <ligand>
        <name>substrate</name>
    </ligand>
</feature>
<comment type="similarity">
    <text evidence="9">Belongs to the aspartokinase family.</text>
</comment>
<dbReference type="GO" id="GO:0009089">
    <property type="term" value="P:lysine biosynthetic process via diaminopimelate"/>
    <property type="evidence" value="ECO:0007669"/>
    <property type="project" value="UniProtKB-UniPathway"/>
</dbReference>
<dbReference type="InterPro" id="IPR036393">
    <property type="entry name" value="AceGlu_kinase-like_sf"/>
</dbReference>
<dbReference type="OrthoDB" id="9799110at2"/>
<dbReference type="InterPro" id="IPR045865">
    <property type="entry name" value="ACT-like_dom_sf"/>
</dbReference>
<evidence type="ECO:0000313" key="12">
    <source>
        <dbReference type="EMBL" id="TXK52170.1"/>
    </source>
</evidence>
<dbReference type="CDD" id="cd04243">
    <property type="entry name" value="AAK_AK-HSDH-like"/>
    <property type="match status" value="1"/>
</dbReference>
<dbReference type="InterPro" id="IPR018042">
    <property type="entry name" value="Aspartate_kinase_CS"/>
</dbReference>
<keyword evidence="10" id="KW-0028">Amino-acid biosynthesis</keyword>
<name>A0A5C8KCZ3_9BACT</name>
<dbReference type="GO" id="GO:0004072">
    <property type="term" value="F:aspartate kinase activity"/>
    <property type="evidence" value="ECO:0007669"/>
    <property type="project" value="UniProtKB-EC"/>
</dbReference>
<comment type="catalytic activity">
    <reaction evidence="7 9">
        <text>L-aspartate + ATP = 4-phospho-L-aspartate + ADP</text>
        <dbReference type="Rhea" id="RHEA:23776"/>
        <dbReference type="ChEBI" id="CHEBI:29991"/>
        <dbReference type="ChEBI" id="CHEBI:30616"/>
        <dbReference type="ChEBI" id="CHEBI:57535"/>
        <dbReference type="ChEBI" id="CHEBI:456216"/>
        <dbReference type="EC" id="2.7.2.4"/>
    </reaction>
</comment>
<comment type="pathway">
    <text evidence="1 10">Amino-acid biosynthesis; L-lysine biosynthesis via DAP pathway; (S)-tetrahydrodipicolinate from L-aspartate: step 1/4.</text>
</comment>
<gene>
    <name evidence="12" type="ORF">FVR03_01750</name>
</gene>
<dbReference type="EMBL" id="VRTY01000004">
    <property type="protein sequence ID" value="TXK52170.1"/>
    <property type="molecule type" value="Genomic_DNA"/>
</dbReference>
<comment type="caution">
    <text evidence="12">The sequence shown here is derived from an EMBL/GenBank/DDBJ whole genome shotgun (WGS) entry which is preliminary data.</text>
</comment>
<dbReference type="Gene3D" id="3.30.2130.10">
    <property type="entry name" value="VC0802-like"/>
    <property type="match status" value="1"/>
</dbReference>
<evidence type="ECO:0000256" key="10">
    <source>
        <dbReference type="RuleBase" id="RU004249"/>
    </source>
</evidence>
<evidence type="ECO:0000256" key="3">
    <source>
        <dbReference type="ARBA" id="ARBA00022741"/>
    </source>
</evidence>
<protein>
    <recommendedName>
        <fullName evidence="9">Aspartokinase</fullName>
        <ecNumber evidence="9">2.7.2.4</ecNumber>
    </recommendedName>
</protein>
<dbReference type="CDD" id="cd04921">
    <property type="entry name" value="ACT_AKi-HSDH-ThrA-like_1"/>
    <property type="match status" value="1"/>
</dbReference>
<dbReference type="Pfam" id="PF00696">
    <property type="entry name" value="AA_kinase"/>
    <property type="match status" value="1"/>
</dbReference>
<dbReference type="PIRSF" id="PIRSF000726">
    <property type="entry name" value="Asp_kin"/>
    <property type="match status" value="1"/>
</dbReference>
<dbReference type="NCBIfam" id="TIGR00657">
    <property type="entry name" value="asp_kinases"/>
    <property type="match status" value="1"/>
</dbReference>
<dbReference type="SUPFAM" id="SSF55021">
    <property type="entry name" value="ACT-like"/>
    <property type="match status" value="2"/>
</dbReference>
<evidence type="ECO:0000259" key="11">
    <source>
        <dbReference type="PROSITE" id="PS51671"/>
    </source>
</evidence>
<accession>A0A5C8KCZ3</accession>
<dbReference type="GO" id="GO:0005524">
    <property type="term" value="F:ATP binding"/>
    <property type="evidence" value="ECO:0007669"/>
    <property type="project" value="UniProtKB-KW"/>
</dbReference>
<evidence type="ECO:0000256" key="7">
    <source>
        <dbReference type="ARBA" id="ARBA00047872"/>
    </source>
</evidence>
<evidence type="ECO:0000256" key="9">
    <source>
        <dbReference type="RuleBase" id="RU003448"/>
    </source>
</evidence>
<feature type="binding site" evidence="8">
    <location>
        <position position="230"/>
    </location>
    <ligand>
        <name>ATP</name>
        <dbReference type="ChEBI" id="CHEBI:30616"/>
    </ligand>
</feature>
<dbReference type="InterPro" id="IPR001048">
    <property type="entry name" value="Asp/Glu/Uridylate_kinase"/>
</dbReference>
<feature type="binding site" evidence="8">
    <location>
        <position position="235"/>
    </location>
    <ligand>
        <name>ATP</name>
        <dbReference type="ChEBI" id="CHEBI:30616"/>
    </ligand>
</feature>
<evidence type="ECO:0000313" key="13">
    <source>
        <dbReference type="Proteomes" id="UP000321926"/>
    </source>
</evidence>
<evidence type="ECO:0000256" key="8">
    <source>
        <dbReference type="PIRSR" id="PIRSR000726-1"/>
    </source>
</evidence>
<comment type="pathway">
    <text evidence="10">Amino-acid biosynthesis; L-threonine biosynthesis; L-threonine from L-aspartate: step 1/5.</text>
</comment>
<dbReference type="Pfam" id="PF22468">
    <property type="entry name" value="ACT_9"/>
    <property type="match status" value="2"/>
</dbReference>
<dbReference type="InterPro" id="IPR042199">
    <property type="entry name" value="AsparK_Bifunc_asparK/hSer_DH"/>
</dbReference>
<dbReference type="InterPro" id="IPR001341">
    <property type="entry name" value="Asp_kinase"/>
</dbReference>
<feature type="binding site" evidence="8">
    <location>
        <begin position="5"/>
        <end position="8"/>
    </location>
    <ligand>
        <name>ATP</name>
        <dbReference type="ChEBI" id="CHEBI:30616"/>
    </ligand>
</feature>
<evidence type="ECO:0000256" key="2">
    <source>
        <dbReference type="ARBA" id="ARBA00022679"/>
    </source>
</evidence>
<dbReference type="PANTHER" id="PTHR43070">
    <property type="match status" value="1"/>
</dbReference>
<dbReference type="Proteomes" id="UP000321926">
    <property type="component" value="Unassembled WGS sequence"/>
</dbReference>
<evidence type="ECO:0000256" key="4">
    <source>
        <dbReference type="ARBA" id="ARBA00022777"/>
    </source>
</evidence>
<feature type="binding site" evidence="8">
    <location>
        <begin position="260"/>
        <end position="261"/>
    </location>
    <ligand>
        <name>ATP</name>
        <dbReference type="ChEBI" id="CHEBI:30616"/>
    </ligand>
</feature>